<evidence type="ECO:0000313" key="3">
    <source>
        <dbReference type="Proteomes" id="UP000053989"/>
    </source>
</evidence>
<dbReference type="InParanoid" id="A0A0C3DRC1"/>
<dbReference type="OrthoDB" id="10569094at2759"/>
<gene>
    <name evidence="2" type="ORF">SCLCIDRAFT_1218492</name>
</gene>
<sequence>MNTAVHVSPAQHKKRVDRSGERILRLKTEKMLGKGKRTTQKHHAQPPQLKQPRAPDIFIVDRGPSCKETLLGESETCNCKTCPLRAEQLSRRTSPHKNVETAIARTFFFR</sequence>
<feature type="compositionally biased region" description="Basic residues" evidence="1">
    <location>
        <begin position="33"/>
        <end position="44"/>
    </location>
</feature>
<organism evidence="2 3">
    <name type="scientific">Scleroderma citrinum Foug A</name>
    <dbReference type="NCBI Taxonomy" id="1036808"/>
    <lineage>
        <taxon>Eukaryota</taxon>
        <taxon>Fungi</taxon>
        <taxon>Dikarya</taxon>
        <taxon>Basidiomycota</taxon>
        <taxon>Agaricomycotina</taxon>
        <taxon>Agaricomycetes</taxon>
        <taxon>Agaricomycetidae</taxon>
        <taxon>Boletales</taxon>
        <taxon>Sclerodermatineae</taxon>
        <taxon>Sclerodermataceae</taxon>
        <taxon>Scleroderma</taxon>
    </lineage>
</organism>
<dbReference type="HOGENOM" id="CLU_2172589_0_0_1"/>
<evidence type="ECO:0000313" key="2">
    <source>
        <dbReference type="EMBL" id="KIM58546.1"/>
    </source>
</evidence>
<accession>A0A0C3DRC1</accession>
<reference evidence="3" key="2">
    <citation type="submission" date="2015-01" db="EMBL/GenBank/DDBJ databases">
        <title>Evolutionary Origins and Diversification of the Mycorrhizal Mutualists.</title>
        <authorList>
            <consortium name="DOE Joint Genome Institute"/>
            <consortium name="Mycorrhizal Genomics Consortium"/>
            <person name="Kohler A."/>
            <person name="Kuo A."/>
            <person name="Nagy L.G."/>
            <person name="Floudas D."/>
            <person name="Copeland A."/>
            <person name="Barry K.W."/>
            <person name="Cichocki N."/>
            <person name="Veneault-Fourrey C."/>
            <person name="LaButti K."/>
            <person name="Lindquist E.A."/>
            <person name="Lipzen A."/>
            <person name="Lundell T."/>
            <person name="Morin E."/>
            <person name="Murat C."/>
            <person name="Riley R."/>
            <person name="Ohm R."/>
            <person name="Sun H."/>
            <person name="Tunlid A."/>
            <person name="Henrissat B."/>
            <person name="Grigoriev I.V."/>
            <person name="Hibbett D.S."/>
            <person name="Martin F."/>
        </authorList>
    </citation>
    <scope>NUCLEOTIDE SEQUENCE [LARGE SCALE GENOMIC DNA]</scope>
    <source>
        <strain evidence="3">Foug A</strain>
    </source>
</reference>
<dbReference type="AlphaFoldDB" id="A0A0C3DRC1"/>
<dbReference type="EMBL" id="KN822084">
    <property type="protein sequence ID" value="KIM58546.1"/>
    <property type="molecule type" value="Genomic_DNA"/>
</dbReference>
<feature type="region of interest" description="Disordered" evidence="1">
    <location>
        <begin position="30"/>
        <end position="54"/>
    </location>
</feature>
<keyword evidence="3" id="KW-1185">Reference proteome</keyword>
<name>A0A0C3DRC1_9AGAM</name>
<reference evidence="2 3" key="1">
    <citation type="submission" date="2014-04" db="EMBL/GenBank/DDBJ databases">
        <authorList>
            <consortium name="DOE Joint Genome Institute"/>
            <person name="Kuo A."/>
            <person name="Kohler A."/>
            <person name="Nagy L.G."/>
            <person name="Floudas D."/>
            <person name="Copeland A."/>
            <person name="Barry K.W."/>
            <person name="Cichocki N."/>
            <person name="Veneault-Fourrey C."/>
            <person name="LaButti K."/>
            <person name="Lindquist E.A."/>
            <person name="Lipzen A."/>
            <person name="Lundell T."/>
            <person name="Morin E."/>
            <person name="Murat C."/>
            <person name="Sun H."/>
            <person name="Tunlid A."/>
            <person name="Henrissat B."/>
            <person name="Grigoriev I.V."/>
            <person name="Hibbett D.S."/>
            <person name="Martin F."/>
            <person name="Nordberg H.P."/>
            <person name="Cantor M.N."/>
            <person name="Hua S.X."/>
        </authorList>
    </citation>
    <scope>NUCLEOTIDE SEQUENCE [LARGE SCALE GENOMIC DNA]</scope>
    <source>
        <strain evidence="2 3">Foug A</strain>
    </source>
</reference>
<protein>
    <submittedName>
        <fullName evidence="2">Uncharacterized protein</fullName>
    </submittedName>
</protein>
<evidence type="ECO:0000256" key="1">
    <source>
        <dbReference type="SAM" id="MobiDB-lite"/>
    </source>
</evidence>
<dbReference type="Proteomes" id="UP000053989">
    <property type="component" value="Unassembled WGS sequence"/>
</dbReference>
<proteinExistence type="predicted"/>